<reference evidence="1 2" key="1">
    <citation type="submission" date="2018-08" db="EMBL/GenBank/DDBJ databases">
        <title>Bacillus jemisoniae sp. nov., Bacillus chryseoplanitiae sp. nov., Bacillus resnikiae sp. nov., and Bacillus frankliniae sp. nov., isolated from Viking spacecraft and associated surfaces.</title>
        <authorList>
            <person name="Seuylemezian A."/>
            <person name="Vaishampayan P."/>
        </authorList>
    </citation>
    <scope>NUCLEOTIDE SEQUENCE [LARGE SCALE GENOMIC DNA]</scope>
    <source>
        <strain evidence="1 2">JJ-247</strain>
    </source>
</reference>
<proteinExistence type="predicted"/>
<dbReference type="Proteomes" id="UP000265816">
    <property type="component" value="Unassembled WGS sequence"/>
</dbReference>
<dbReference type="EMBL" id="QWVT01000012">
    <property type="protein sequence ID" value="RID86649.1"/>
    <property type="molecule type" value="Genomic_DNA"/>
</dbReference>
<sequence>MPIDQISDEKVIEGFVKKNKGGNYLIICDPNLNLENIMNLSIQELIDKYSEVYIFSTNKEEYRRLLKRA</sequence>
<comment type="caution">
    <text evidence="1">The sequence shown here is derived from an EMBL/GenBank/DDBJ whole genome shotgun (WGS) entry which is preliminary data.</text>
</comment>
<organism evidence="1 2">
    <name type="scientific">Mesobacillus zeae</name>
    <dbReference type="NCBI Taxonomy" id="1917180"/>
    <lineage>
        <taxon>Bacteria</taxon>
        <taxon>Bacillati</taxon>
        <taxon>Bacillota</taxon>
        <taxon>Bacilli</taxon>
        <taxon>Bacillales</taxon>
        <taxon>Bacillaceae</taxon>
        <taxon>Mesobacillus</taxon>
    </lineage>
</organism>
<dbReference type="AlphaFoldDB" id="A0A398B956"/>
<accession>A0A398B956</accession>
<evidence type="ECO:0000313" key="1">
    <source>
        <dbReference type="EMBL" id="RID86649.1"/>
    </source>
</evidence>
<dbReference type="InterPro" id="IPR012340">
    <property type="entry name" value="NA-bd_OB-fold"/>
</dbReference>
<dbReference type="Gene3D" id="2.40.50.140">
    <property type="entry name" value="Nucleic acid-binding proteins"/>
    <property type="match status" value="1"/>
</dbReference>
<name>A0A398B956_9BACI</name>
<keyword evidence="2" id="KW-1185">Reference proteome</keyword>
<evidence type="ECO:0000313" key="2">
    <source>
        <dbReference type="Proteomes" id="UP000265816"/>
    </source>
</evidence>
<gene>
    <name evidence="1" type="ORF">D1970_06890</name>
</gene>
<protein>
    <submittedName>
        <fullName evidence="1">Uncharacterized protein</fullName>
    </submittedName>
</protein>